<dbReference type="CDD" id="cd21120">
    <property type="entry name" value="SPASM_anSME"/>
    <property type="match status" value="1"/>
</dbReference>
<name>A0A7X8TNL4_9VIBR</name>
<evidence type="ECO:0000256" key="7">
    <source>
        <dbReference type="ARBA" id="ARBA00023601"/>
    </source>
</evidence>
<dbReference type="Pfam" id="PF04055">
    <property type="entry name" value="Radical_SAM"/>
    <property type="match status" value="1"/>
</dbReference>
<dbReference type="SFLD" id="SFLDG01386">
    <property type="entry name" value="main_SPASM_domain-containing"/>
    <property type="match status" value="1"/>
</dbReference>
<keyword evidence="6" id="KW-0411">Iron-sulfur</keyword>
<dbReference type="PROSITE" id="PS51918">
    <property type="entry name" value="RADICAL_SAM"/>
    <property type="match status" value="1"/>
</dbReference>
<dbReference type="EMBL" id="JABAIK010000002">
    <property type="protein sequence ID" value="NLS11792.1"/>
    <property type="molecule type" value="Genomic_DNA"/>
</dbReference>
<keyword evidence="2" id="KW-0004">4Fe-4S</keyword>
<comment type="similarity">
    <text evidence="7">Belongs to the radical SAM superfamily. Anaerobic sulfatase-maturating enzyme family.</text>
</comment>
<dbReference type="Proteomes" id="UP000535589">
    <property type="component" value="Unassembled WGS sequence"/>
</dbReference>
<dbReference type="PANTHER" id="PTHR43273">
    <property type="entry name" value="ANAEROBIC SULFATASE-MATURATING ENZYME HOMOLOG ASLB-RELATED"/>
    <property type="match status" value="1"/>
</dbReference>
<dbReference type="SFLD" id="SFLDG01072">
    <property type="entry name" value="dehydrogenase_like"/>
    <property type="match status" value="1"/>
</dbReference>
<dbReference type="SFLD" id="SFLDF00285">
    <property type="entry name" value="anaerobic_Ser-type_sulfatase-m"/>
    <property type="match status" value="1"/>
</dbReference>
<evidence type="ECO:0000256" key="6">
    <source>
        <dbReference type="ARBA" id="ARBA00023014"/>
    </source>
</evidence>
<gene>
    <name evidence="9" type="ORF">HGP28_02670</name>
</gene>
<dbReference type="NCBIfam" id="TIGR03942">
    <property type="entry name" value="sulfatase_rSAM"/>
    <property type="match status" value="1"/>
</dbReference>
<keyword evidence="5" id="KW-0408">Iron</keyword>
<dbReference type="GO" id="GO:0046872">
    <property type="term" value="F:metal ion binding"/>
    <property type="evidence" value="ECO:0007669"/>
    <property type="project" value="UniProtKB-KW"/>
</dbReference>
<dbReference type="PANTHER" id="PTHR43273:SF3">
    <property type="entry name" value="ANAEROBIC SULFATASE-MATURATING ENZYME HOMOLOG ASLB-RELATED"/>
    <property type="match status" value="1"/>
</dbReference>
<sequence>MAKPTSYVCNLHCDYCFYLEKEGIYGPPTQRSNLAMTDDVLRRFIKQYIQSQPTETVDFAWQGGEPTLAGIAFFEKVVAYQKQYSDGRLITNAFQTNGVLINDKWSEFLAKHNFLIGLSVDGTKELHDRYRVTKSGKGTFHRIVNAIESFKKYGVEFNTLTVVNSLNAEHPLEVYNTLKDLGSTYLQFIPIVESRVNVFSNPNLISQFTPAGDNIFPWTVTGEQYGKFMTAIFDEWVRNDVGKTFVQLFDTTLASFAGYPASVCLFAKECGQAMVIEKNGDIYSCDHFVYPEFKLGNINDQSLSKLAITKQQTEFGKLKSNLSDACKKCEFLFACNGGCTKHRIVNTPESVPHNFLCDGYKHYFKHVAPYMQFMVNELRHRRPPANVMRYAKSSMLKQ</sequence>
<dbReference type="InterPro" id="IPR034491">
    <property type="entry name" value="Anaerob_Ser_sulfatase-maturase"/>
</dbReference>
<evidence type="ECO:0000256" key="5">
    <source>
        <dbReference type="ARBA" id="ARBA00023004"/>
    </source>
</evidence>
<dbReference type="Gene3D" id="3.20.20.70">
    <property type="entry name" value="Aldolase class I"/>
    <property type="match status" value="1"/>
</dbReference>
<evidence type="ECO:0000259" key="8">
    <source>
        <dbReference type="PROSITE" id="PS51918"/>
    </source>
</evidence>
<dbReference type="Pfam" id="PF13186">
    <property type="entry name" value="SPASM"/>
    <property type="match status" value="1"/>
</dbReference>
<evidence type="ECO:0000256" key="3">
    <source>
        <dbReference type="ARBA" id="ARBA00022691"/>
    </source>
</evidence>
<keyword evidence="4" id="KW-0479">Metal-binding</keyword>
<dbReference type="SUPFAM" id="SSF102114">
    <property type="entry name" value="Radical SAM enzymes"/>
    <property type="match status" value="1"/>
</dbReference>
<keyword evidence="3" id="KW-0949">S-adenosyl-L-methionine</keyword>
<evidence type="ECO:0000256" key="4">
    <source>
        <dbReference type="ARBA" id="ARBA00022723"/>
    </source>
</evidence>
<evidence type="ECO:0000256" key="1">
    <source>
        <dbReference type="ARBA" id="ARBA00001966"/>
    </source>
</evidence>
<comment type="cofactor">
    <cofactor evidence="1">
        <name>[4Fe-4S] cluster</name>
        <dbReference type="ChEBI" id="CHEBI:49883"/>
    </cofactor>
</comment>
<dbReference type="InterPro" id="IPR058240">
    <property type="entry name" value="rSAM_sf"/>
</dbReference>
<dbReference type="InterPro" id="IPR023885">
    <property type="entry name" value="4Fe4S-binding_SPASM_dom"/>
</dbReference>
<dbReference type="InterPro" id="IPR013785">
    <property type="entry name" value="Aldolase_TIM"/>
</dbReference>
<dbReference type="SFLD" id="SFLDG01067">
    <property type="entry name" value="SPASM/twitch_domain_containing"/>
    <property type="match status" value="1"/>
</dbReference>
<comment type="caution">
    <text evidence="9">The sequence shown here is derived from an EMBL/GenBank/DDBJ whole genome shotgun (WGS) entry which is preliminary data.</text>
</comment>
<feature type="domain" description="Radical SAM core" evidence="8">
    <location>
        <begin position="1"/>
        <end position="238"/>
    </location>
</feature>
<proteinExistence type="inferred from homology"/>
<dbReference type="InterPro" id="IPR047207">
    <property type="entry name" value="SPASM_anSME"/>
</dbReference>
<dbReference type="GO" id="GO:0016491">
    <property type="term" value="F:oxidoreductase activity"/>
    <property type="evidence" value="ECO:0007669"/>
    <property type="project" value="InterPro"/>
</dbReference>
<dbReference type="AlphaFoldDB" id="A0A7X8TNL4"/>
<accession>A0A7X8TNL4</accession>
<dbReference type="NCBIfam" id="TIGR04085">
    <property type="entry name" value="rSAM_more_4Fe4S"/>
    <property type="match status" value="1"/>
</dbReference>
<dbReference type="InterPro" id="IPR023867">
    <property type="entry name" value="Sulphatase_maturase_rSAM"/>
</dbReference>
<reference evidence="9 10" key="1">
    <citation type="submission" date="2020-04" db="EMBL/GenBank/DDBJ databases">
        <title>Vibrio sp. SM6, a novel species isolated from seawater.</title>
        <authorList>
            <person name="Wang X."/>
        </authorList>
    </citation>
    <scope>NUCLEOTIDE SEQUENCE [LARGE SCALE GENOMIC DNA]</scope>
    <source>
        <strain evidence="9 10">SM6</strain>
    </source>
</reference>
<keyword evidence="10" id="KW-1185">Reference proteome</keyword>
<dbReference type="CDD" id="cd01335">
    <property type="entry name" value="Radical_SAM"/>
    <property type="match status" value="1"/>
</dbReference>
<dbReference type="SFLD" id="SFLDG01384">
    <property type="entry name" value="thioether_bond_formation_requi"/>
    <property type="match status" value="1"/>
</dbReference>
<dbReference type="GO" id="GO:0051539">
    <property type="term" value="F:4 iron, 4 sulfur cluster binding"/>
    <property type="evidence" value="ECO:0007669"/>
    <property type="project" value="UniProtKB-KW"/>
</dbReference>
<evidence type="ECO:0000313" key="9">
    <source>
        <dbReference type="EMBL" id="NLS11792.1"/>
    </source>
</evidence>
<evidence type="ECO:0000313" key="10">
    <source>
        <dbReference type="Proteomes" id="UP000535589"/>
    </source>
</evidence>
<evidence type="ECO:0000256" key="2">
    <source>
        <dbReference type="ARBA" id="ARBA00022485"/>
    </source>
</evidence>
<protein>
    <submittedName>
        <fullName evidence="9">Anaerobic sulfatase maturase</fullName>
    </submittedName>
</protein>
<dbReference type="InterPro" id="IPR007197">
    <property type="entry name" value="rSAM"/>
</dbReference>
<dbReference type="SFLD" id="SFLDS00029">
    <property type="entry name" value="Radical_SAM"/>
    <property type="match status" value="1"/>
</dbReference>
<organism evidence="9 10">
    <name type="scientific">Vibrio agarilyticus</name>
    <dbReference type="NCBI Taxonomy" id="2726741"/>
    <lineage>
        <taxon>Bacteria</taxon>
        <taxon>Pseudomonadati</taxon>
        <taxon>Pseudomonadota</taxon>
        <taxon>Gammaproteobacteria</taxon>
        <taxon>Vibrionales</taxon>
        <taxon>Vibrionaceae</taxon>
        <taxon>Vibrio</taxon>
    </lineage>
</organism>